<evidence type="ECO:0000313" key="2">
    <source>
        <dbReference type="EnsemblPlants" id="ORUFI06G16890.1"/>
    </source>
</evidence>
<proteinExistence type="predicted"/>
<feature type="region of interest" description="Disordered" evidence="1">
    <location>
        <begin position="1"/>
        <end position="24"/>
    </location>
</feature>
<dbReference type="AlphaFoldDB" id="A0A0E0PYA5"/>
<evidence type="ECO:0000313" key="3">
    <source>
        <dbReference type="Proteomes" id="UP000008022"/>
    </source>
</evidence>
<dbReference type="Gramene" id="ORUFI06G16890.1">
    <property type="protein sequence ID" value="ORUFI06G16890.1"/>
    <property type="gene ID" value="ORUFI06G16890"/>
</dbReference>
<keyword evidence="3" id="KW-1185">Reference proteome</keyword>
<accession>A0A0E0PYA5</accession>
<name>A0A0E0PYA5_ORYRU</name>
<dbReference type="HOGENOM" id="CLU_1799624_0_0_1"/>
<reference evidence="3" key="1">
    <citation type="submission" date="2013-06" db="EMBL/GenBank/DDBJ databases">
        <authorList>
            <person name="Zhao Q."/>
        </authorList>
    </citation>
    <scope>NUCLEOTIDE SEQUENCE</scope>
    <source>
        <strain evidence="3">cv. W1943</strain>
    </source>
</reference>
<protein>
    <submittedName>
        <fullName evidence="2">Uncharacterized protein</fullName>
    </submittedName>
</protein>
<sequence>MRKSKVAIESAHRRQSLRPPPRPAITSRAARCSLLAAPSPSQAVPQPPLLRRAAWCRGRHAILRPSAAHLVPATAAAPPLVESSRRLCQQPPRPVDGATATATAAALSLTAAFSSSWSLPLSRCSLLPLLPHGEEGRGRGRRCR</sequence>
<dbReference type="Proteomes" id="UP000008022">
    <property type="component" value="Unassembled WGS sequence"/>
</dbReference>
<organism evidence="2 3">
    <name type="scientific">Oryza rufipogon</name>
    <name type="common">Brownbeard rice</name>
    <name type="synonym">Asian wild rice</name>
    <dbReference type="NCBI Taxonomy" id="4529"/>
    <lineage>
        <taxon>Eukaryota</taxon>
        <taxon>Viridiplantae</taxon>
        <taxon>Streptophyta</taxon>
        <taxon>Embryophyta</taxon>
        <taxon>Tracheophyta</taxon>
        <taxon>Spermatophyta</taxon>
        <taxon>Magnoliopsida</taxon>
        <taxon>Liliopsida</taxon>
        <taxon>Poales</taxon>
        <taxon>Poaceae</taxon>
        <taxon>BOP clade</taxon>
        <taxon>Oryzoideae</taxon>
        <taxon>Oryzeae</taxon>
        <taxon>Oryzinae</taxon>
        <taxon>Oryza</taxon>
    </lineage>
</organism>
<dbReference type="EnsemblPlants" id="ORUFI06G16890.1">
    <property type="protein sequence ID" value="ORUFI06G16890.1"/>
    <property type="gene ID" value="ORUFI06G16890"/>
</dbReference>
<evidence type="ECO:0000256" key="1">
    <source>
        <dbReference type="SAM" id="MobiDB-lite"/>
    </source>
</evidence>
<reference evidence="2" key="2">
    <citation type="submission" date="2015-06" db="UniProtKB">
        <authorList>
            <consortium name="EnsemblPlants"/>
        </authorList>
    </citation>
    <scope>IDENTIFICATION</scope>
</reference>